<keyword evidence="3" id="KW-1185">Reference proteome</keyword>
<keyword evidence="2" id="KW-0808">Transferase</keyword>
<organism evidence="2 3">
    <name type="scientific">Spirosoma sordidisoli</name>
    <dbReference type="NCBI Taxonomy" id="2502893"/>
    <lineage>
        <taxon>Bacteria</taxon>
        <taxon>Pseudomonadati</taxon>
        <taxon>Bacteroidota</taxon>
        <taxon>Cytophagia</taxon>
        <taxon>Cytophagales</taxon>
        <taxon>Cytophagaceae</taxon>
        <taxon>Spirosoma</taxon>
    </lineage>
</organism>
<sequence>MDPTYLFVYGTLRPGFNNPFAQLLRASAQYIGDGTLPGRLFDLGQYPGVVHDPSGPALVRGSVYDFGKNKTILDQLDHYEGVSNPPDPTDEYRRGVVTVVCNGTLLDCWVYLYNWPVDKARLVASGTYNINE</sequence>
<dbReference type="InterPro" id="IPR009288">
    <property type="entry name" value="AIG2-like_dom"/>
</dbReference>
<evidence type="ECO:0000313" key="2">
    <source>
        <dbReference type="EMBL" id="RYC68283.1"/>
    </source>
</evidence>
<protein>
    <submittedName>
        <fullName evidence="2">Gamma-glutamylcyclotransferase</fullName>
    </submittedName>
</protein>
<dbReference type="GO" id="GO:0016740">
    <property type="term" value="F:transferase activity"/>
    <property type="evidence" value="ECO:0007669"/>
    <property type="project" value="UniProtKB-KW"/>
</dbReference>
<dbReference type="InterPro" id="IPR013024">
    <property type="entry name" value="GGCT-like"/>
</dbReference>
<dbReference type="EMBL" id="SBLB01000005">
    <property type="protein sequence ID" value="RYC68283.1"/>
    <property type="molecule type" value="Genomic_DNA"/>
</dbReference>
<evidence type="ECO:0000313" key="3">
    <source>
        <dbReference type="Proteomes" id="UP000290407"/>
    </source>
</evidence>
<feature type="domain" description="Gamma-glutamylcyclotransferase AIG2-like" evidence="1">
    <location>
        <begin position="6"/>
        <end position="129"/>
    </location>
</feature>
<proteinExistence type="predicted"/>
<name>A0A4Q2UG08_9BACT</name>
<dbReference type="Gene3D" id="3.10.490.10">
    <property type="entry name" value="Gamma-glutamyl cyclotransferase-like"/>
    <property type="match status" value="1"/>
</dbReference>
<dbReference type="Proteomes" id="UP000290407">
    <property type="component" value="Unassembled WGS sequence"/>
</dbReference>
<dbReference type="RefSeq" id="WP_129603042.1">
    <property type="nucleotide sequence ID" value="NZ_SBLB01000005.1"/>
</dbReference>
<comment type="caution">
    <text evidence="2">The sequence shown here is derived from an EMBL/GenBank/DDBJ whole genome shotgun (WGS) entry which is preliminary data.</text>
</comment>
<dbReference type="InterPro" id="IPR036568">
    <property type="entry name" value="GGCT-like_sf"/>
</dbReference>
<gene>
    <name evidence="2" type="ORF">EQG79_18120</name>
</gene>
<reference evidence="2 3" key="1">
    <citation type="submission" date="2019-01" db="EMBL/GenBank/DDBJ databases">
        <title>Spirosoma flava sp. nov., a propanil-degrading bacterium isolated from herbicide-contaminated soil.</title>
        <authorList>
            <person name="Zhang L."/>
            <person name="Jiang J.-D."/>
        </authorList>
    </citation>
    <scope>NUCLEOTIDE SEQUENCE [LARGE SCALE GENOMIC DNA]</scope>
    <source>
        <strain evidence="2 3">TY50</strain>
    </source>
</reference>
<dbReference type="Pfam" id="PF06094">
    <property type="entry name" value="GGACT"/>
    <property type="match status" value="1"/>
</dbReference>
<accession>A0A4Q2UG08</accession>
<dbReference type="AlphaFoldDB" id="A0A4Q2UG08"/>
<evidence type="ECO:0000259" key="1">
    <source>
        <dbReference type="Pfam" id="PF06094"/>
    </source>
</evidence>
<dbReference type="SUPFAM" id="SSF110857">
    <property type="entry name" value="Gamma-glutamyl cyclotransferase-like"/>
    <property type="match status" value="1"/>
</dbReference>
<dbReference type="CDD" id="cd06661">
    <property type="entry name" value="GGCT_like"/>
    <property type="match status" value="1"/>
</dbReference>